<dbReference type="Pfam" id="PF02348">
    <property type="entry name" value="CTP_transf_3"/>
    <property type="match status" value="1"/>
</dbReference>
<dbReference type="InterPro" id="IPR029044">
    <property type="entry name" value="Nucleotide-diphossugar_trans"/>
</dbReference>
<dbReference type="GO" id="GO:0016779">
    <property type="term" value="F:nucleotidyltransferase activity"/>
    <property type="evidence" value="ECO:0007669"/>
    <property type="project" value="UniProtKB-KW"/>
</dbReference>
<dbReference type="PANTHER" id="PTHR42866:SF1">
    <property type="entry name" value="SPORE COAT POLYSACCHARIDE BIOSYNTHESIS PROTEIN SPSF"/>
    <property type="match status" value="1"/>
</dbReference>
<keyword evidence="1" id="KW-0548">Nucleotidyltransferase</keyword>
<dbReference type="PANTHER" id="PTHR42866">
    <property type="entry name" value="3-DEOXY-MANNO-OCTULOSONATE CYTIDYLYLTRANSFERASE"/>
    <property type="match status" value="1"/>
</dbReference>
<reference evidence="2" key="1">
    <citation type="submission" date="2017-03" db="EMBL/GenBank/DDBJ databases">
        <authorList>
            <person name="Herbold C."/>
        </authorList>
    </citation>
    <scope>NUCLEOTIDE SEQUENCE [LARGE SCALE GENOMIC DNA]</scope>
</reference>
<evidence type="ECO:0000313" key="2">
    <source>
        <dbReference type="Proteomes" id="UP000230607"/>
    </source>
</evidence>
<protein>
    <submittedName>
        <fullName evidence="1">Acylneuraminate cytidylyltransferase</fullName>
    </submittedName>
</protein>
<dbReference type="Gene3D" id="3.90.550.10">
    <property type="entry name" value="Spore Coat Polysaccharide Biosynthesis Protein SpsA, Chain A"/>
    <property type="match status" value="1"/>
</dbReference>
<name>A0A2H1FHS7_9ARCH</name>
<dbReference type="Proteomes" id="UP000230607">
    <property type="component" value="Chromosome 1"/>
</dbReference>
<evidence type="ECO:0000313" key="1">
    <source>
        <dbReference type="EMBL" id="SMH72307.1"/>
    </source>
</evidence>
<dbReference type="SUPFAM" id="SSF53448">
    <property type="entry name" value="Nucleotide-diphospho-sugar transferases"/>
    <property type="match status" value="1"/>
</dbReference>
<sequence length="248" mass="29374">MNCVIIIQARSDSKRFPRKVLSKMEDNTILWHVINRVKKIDSCDIVVATTRRKIDNSIVNIAKKSNIKYFRGRTNDVLDRFYKAANKFDADIIMRITSDCPLIDPQESNKVLKKFLSRKYDYVSNGNETYPDGLDTEVFSFKALKKAWKNSKLRSDREHVTPYIWRNKKIFKIGSVKNNGKNMKAYRWSVDYKDDLIFIRHIYARLYKRKEIFLMNDVLNLLRKEPHLMKINSHHTRNEGYTISLSND</sequence>
<dbReference type="EMBL" id="LT841358">
    <property type="protein sequence ID" value="SMH72307.1"/>
    <property type="molecule type" value="Genomic_DNA"/>
</dbReference>
<gene>
    <name evidence="1" type="ORF">NCS_30147</name>
</gene>
<dbReference type="AlphaFoldDB" id="A0A2H1FHS7"/>
<organism evidence="1 2">
    <name type="scientific">Candidatus Nitrosotalea okcheonensis</name>
    <dbReference type="NCBI Taxonomy" id="1903276"/>
    <lineage>
        <taxon>Archaea</taxon>
        <taxon>Nitrososphaerota</taxon>
        <taxon>Nitrososphaeria</taxon>
        <taxon>Nitrosotaleales</taxon>
        <taxon>Nitrosotaleaceae</taxon>
        <taxon>Nitrosotalea</taxon>
    </lineage>
</organism>
<dbReference type="RefSeq" id="WP_157928101.1">
    <property type="nucleotide sequence ID" value="NZ_LT841358.1"/>
</dbReference>
<proteinExistence type="predicted"/>
<dbReference type="OrthoDB" id="10155at2157"/>
<accession>A0A2H1FHS7</accession>
<dbReference type="CDD" id="cd02518">
    <property type="entry name" value="GT2_SpsF"/>
    <property type="match status" value="1"/>
</dbReference>
<dbReference type="InterPro" id="IPR003329">
    <property type="entry name" value="Cytidylyl_trans"/>
</dbReference>
<dbReference type="GO" id="GO:0005829">
    <property type="term" value="C:cytosol"/>
    <property type="evidence" value="ECO:0007669"/>
    <property type="project" value="TreeGrafter"/>
</dbReference>
<keyword evidence="2" id="KW-1185">Reference proteome</keyword>
<keyword evidence="1" id="KW-0808">Transferase</keyword>